<dbReference type="RefSeq" id="WP_317488886.1">
    <property type="nucleotide sequence ID" value="NZ_CP136051.1"/>
</dbReference>
<dbReference type="EMBL" id="CP136051">
    <property type="protein sequence ID" value="WOK06152.1"/>
    <property type="molecule type" value="Genomic_DNA"/>
</dbReference>
<name>A0ABZ0IM97_9BACT</name>
<evidence type="ECO:0000313" key="2">
    <source>
        <dbReference type="EMBL" id="WOK06152.1"/>
    </source>
</evidence>
<dbReference type="Gene3D" id="1.20.1600.10">
    <property type="entry name" value="Outer membrane efflux proteins (OEP)"/>
    <property type="match status" value="1"/>
</dbReference>
<evidence type="ECO:0000256" key="1">
    <source>
        <dbReference type="SAM" id="SignalP"/>
    </source>
</evidence>
<feature type="signal peptide" evidence="1">
    <location>
        <begin position="1"/>
        <end position="20"/>
    </location>
</feature>
<dbReference type="Proteomes" id="UP001302349">
    <property type="component" value="Chromosome"/>
</dbReference>
<keyword evidence="1" id="KW-0732">Signal</keyword>
<sequence>MRGSKLLATGLFFLPFFVEAMQQPLPLFDQITVGIENRPEIKAAKQQVEWFQQNRYGVAYFDEIDFRVGGITNDKTEYAFRLRPTNPFYYAAGKSMGKLLETEAQLKLKEAMQTALFDKIETWLKISYVALQFQETEASVAWRQKWLENMAQYISEGEFDAEELLDVELERIDLVVNRMELSEELENELADFLDDPNPAKVETLAQSLFESVFPDVALEKLLSTVDELMQVPSAVRLATEKEQLNVQLAESKVLLEKRDWDIGFVQPEWDVEGKERFGLRVGIGIPIFNTNRMQTQNRQLSLINDKWAEVKARTEWDVQLNGAYEKTLRIAERLKALQELDAQLDAYRQKLSAIDPGDARESLLKWLKAKEKLRGRVIKDQFLLLSAYLDYLKLKGLLVEPTALSYFEDIW</sequence>
<feature type="chain" id="PRO_5045937960" description="Outer membrane efflux protein" evidence="1">
    <location>
        <begin position="21"/>
        <end position="411"/>
    </location>
</feature>
<evidence type="ECO:0000313" key="3">
    <source>
        <dbReference type="Proteomes" id="UP001302349"/>
    </source>
</evidence>
<proteinExistence type="predicted"/>
<protein>
    <recommendedName>
        <fullName evidence="4">Outer membrane efflux protein</fullName>
    </recommendedName>
</protein>
<dbReference type="SUPFAM" id="SSF56954">
    <property type="entry name" value="Outer membrane efflux proteins (OEP)"/>
    <property type="match status" value="1"/>
</dbReference>
<evidence type="ECO:0008006" key="4">
    <source>
        <dbReference type="Google" id="ProtNLM"/>
    </source>
</evidence>
<accession>A0ABZ0IM97</accession>
<reference evidence="2 3" key="1">
    <citation type="journal article" date="2023" name="Microbiol. Resour. Announc.">
        <title>Complete Genome Sequence of Imperialibacter roseus strain P4T.</title>
        <authorList>
            <person name="Tizabi D.R."/>
            <person name="Bachvaroff T."/>
            <person name="Hill R.T."/>
        </authorList>
    </citation>
    <scope>NUCLEOTIDE SEQUENCE [LARGE SCALE GENOMIC DNA]</scope>
    <source>
        <strain evidence="2 3">P4T</strain>
    </source>
</reference>
<organism evidence="2 3">
    <name type="scientific">Imperialibacter roseus</name>
    <dbReference type="NCBI Taxonomy" id="1324217"/>
    <lineage>
        <taxon>Bacteria</taxon>
        <taxon>Pseudomonadati</taxon>
        <taxon>Bacteroidota</taxon>
        <taxon>Cytophagia</taxon>
        <taxon>Cytophagales</taxon>
        <taxon>Flammeovirgaceae</taxon>
        <taxon>Imperialibacter</taxon>
    </lineage>
</organism>
<keyword evidence="3" id="KW-1185">Reference proteome</keyword>
<gene>
    <name evidence="2" type="ORF">RT717_24040</name>
</gene>